<dbReference type="PANTHER" id="PTHR43811">
    <property type="entry name" value="FKBP-TYPE PEPTIDYL-PROLYL CIS-TRANS ISOMERASE FKPA"/>
    <property type="match status" value="1"/>
</dbReference>
<evidence type="ECO:0000256" key="6">
    <source>
        <dbReference type="SAM" id="SignalP"/>
    </source>
</evidence>
<reference evidence="8" key="1">
    <citation type="submission" date="2021-01" db="EMBL/GenBank/DDBJ databases">
        <authorList>
            <person name="Corre E."/>
            <person name="Pelletier E."/>
            <person name="Niang G."/>
            <person name="Scheremetjew M."/>
            <person name="Finn R."/>
            <person name="Kale V."/>
            <person name="Holt S."/>
            <person name="Cochrane G."/>
            <person name="Meng A."/>
            <person name="Brown T."/>
            <person name="Cohen L."/>
        </authorList>
    </citation>
    <scope>NUCLEOTIDE SEQUENCE</scope>
    <source>
        <strain evidence="8">CCAP1064/1</strain>
    </source>
</reference>
<name>A0A6T8KLP4_9STRA</name>
<keyword evidence="6" id="KW-0732">Signal</keyword>
<dbReference type="SUPFAM" id="SSF54534">
    <property type="entry name" value="FKBP-like"/>
    <property type="match status" value="1"/>
</dbReference>
<accession>A0A6T8KLP4</accession>
<evidence type="ECO:0000256" key="5">
    <source>
        <dbReference type="PROSITE-ProRule" id="PRU00277"/>
    </source>
</evidence>
<protein>
    <recommendedName>
        <fullName evidence="2 5">peptidylprolyl isomerase</fullName>
        <ecNumber evidence="2 5">5.2.1.8</ecNumber>
    </recommendedName>
</protein>
<evidence type="ECO:0000256" key="1">
    <source>
        <dbReference type="ARBA" id="ARBA00000971"/>
    </source>
</evidence>
<evidence type="ECO:0000256" key="3">
    <source>
        <dbReference type="ARBA" id="ARBA00023110"/>
    </source>
</evidence>
<evidence type="ECO:0000313" key="9">
    <source>
        <dbReference type="EMBL" id="CAD8416282.1"/>
    </source>
</evidence>
<dbReference type="EC" id="5.2.1.8" evidence="2 5"/>
<dbReference type="InterPro" id="IPR001179">
    <property type="entry name" value="PPIase_FKBP_dom"/>
</dbReference>
<evidence type="ECO:0000313" key="8">
    <source>
        <dbReference type="EMBL" id="CAD8416281.1"/>
    </source>
</evidence>
<comment type="catalytic activity">
    <reaction evidence="1 5">
        <text>[protein]-peptidylproline (omega=180) = [protein]-peptidylproline (omega=0)</text>
        <dbReference type="Rhea" id="RHEA:16237"/>
        <dbReference type="Rhea" id="RHEA-COMP:10747"/>
        <dbReference type="Rhea" id="RHEA-COMP:10748"/>
        <dbReference type="ChEBI" id="CHEBI:83833"/>
        <dbReference type="ChEBI" id="CHEBI:83834"/>
        <dbReference type="EC" id="5.2.1.8"/>
    </reaction>
</comment>
<feature type="chain" id="PRO_5035585042" description="peptidylprolyl isomerase" evidence="6">
    <location>
        <begin position="20"/>
        <end position="199"/>
    </location>
</feature>
<keyword evidence="3 5" id="KW-0697">Rotamase</keyword>
<proteinExistence type="predicted"/>
<dbReference type="EMBL" id="HBEL01026946">
    <property type="protein sequence ID" value="CAD8416282.1"/>
    <property type="molecule type" value="Transcribed_RNA"/>
</dbReference>
<dbReference type="PANTHER" id="PTHR43811:SF19">
    <property type="entry name" value="39 KDA FK506-BINDING NUCLEAR PROTEIN"/>
    <property type="match status" value="1"/>
</dbReference>
<organism evidence="8">
    <name type="scientific">Proboscia inermis</name>
    <dbReference type="NCBI Taxonomy" id="420281"/>
    <lineage>
        <taxon>Eukaryota</taxon>
        <taxon>Sar</taxon>
        <taxon>Stramenopiles</taxon>
        <taxon>Ochrophyta</taxon>
        <taxon>Bacillariophyta</taxon>
        <taxon>Coscinodiscophyceae</taxon>
        <taxon>Rhizosoleniophycidae</taxon>
        <taxon>Rhizosoleniales</taxon>
        <taxon>Rhizosoleniaceae</taxon>
        <taxon>Proboscia</taxon>
    </lineage>
</organism>
<dbReference type="Gene3D" id="3.10.50.40">
    <property type="match status" value="1"/>
</dbReference>
<keyword evidence="4 5" id="KW-0413">Isomerase</keyword>
<feature type="domain" description="PPIase FKBP-type" evidence="7">
    <location>
        <begin position="72"/>
        <end position="156"/>
    </location>
</feature>
<dbReference type="InterPro" id="IPR046357">
    <property type="entry name" value="PPIase_dom_sf"/>
</dbReference>
<dbReference type="Pfam" id="PF00254">
    <property type="entry name" value="FKBP_C"/>
    <property type="match status" value="1"/>
</dbReference>
<evidence type="ECO:0000256" key="4">
    <source>
        <dbReference type="ARBA" id="ARBA00023235"/>
    </source>
</evidence>
<evidence type="ECO:0000259" key="7">
    <source>
        <dbReference type="PROSITE" id="PS50059"/>
    </source>
</evidence>
<dbReference type="EMBL" id="HBEL01026945">
    <property type="protein sequence ID" value="CAD8416281.1"/>
    <property type="molecule type" value="Transcribed_RNA"/>
</dbReference>
<evidence type="ECO:0000256" key="2">
    <source>
        <dbReference type="ARBA" id="ARBA00013194"/>
    </source>
</evidence>
<sequence>MPSLPLTLLVLFCSRYALAFVAPRHMSLKKSVFMSSEVEPEVDPFEAYVMGRTTVVAKKDTVNGDGEVSKKGDILTIDYVGRLLKSGTEFDKGTMAFKLGDGNVIPGWEQGLEGLRVGGKRTLKIPPNLAYGERGAGDVIPGNADLSFECELKSVGSGPIAEILMKVGVRRLVLGALFGASFLLPKDLSVRDIISFFGF</sequence>
<feature type="signal peptide" evidence="6">
    <location>
        <begin position="1"/>
        <end position="19"/>
    </location>
</feature>
<gene>
    <name evidence="8" type="ORF">PINE0816_LOCUS12416</name>
    <name evidence="9" type="ORF">PINE0816_LOCUS12417</name>
</gene>
<dbReference type="GO" id="GO:0003755">
    <property type="term" value="F:peptidyl-prolyl cis-trans isomerase activity"/>
    <property type="evidence" value="ECO:0007669"/>
    <property type="project" value="UniProtKB-KW"/>
</dbReference>
<dbReference type="PROSITE" id="PS50059">
    <property type="entry name" value="FKBP_PPIASE"/>
    <property type="match status" value="1"/>
</dbReference>
<dbReference type="AlphaFoldDB" id="A0A6T8KLP4"/>